<dbReference type="EMBL" id="MGAI01000017">
    <property type="protein sequence ID" value="OGK45026.1"/>
    <property type="molecule type" value="Genomic_DNA"/>
</dbReference>
<evidence type="ECO:0000313" key="1">
    <source>
        <dbReference type="EMBL" id="OGK45026.1"/>
    </source>
</evidence>
<name>A0A1F7INS6_9BACT</name>
<dbReference type="Proteomes" id="UP000178040">
    <property type="component" value="Unassembled WGS sequence"/>
</dbReference>
<dbReference type="Gene3D" id="3.90.550.10">
    <property type="entry name" value="Spore Coat Polysaccharide Biosynthesis Protein SpsA, Chain A"/>
    <property type="match status" value="1"/>
</dbReference>
<dbReference type="SUPFAM" id="SSF53448">
    <property type="entry name" value="Nucleotide-diphospho-sugar transferases"/>
    <property type="match status" value="1"/>
</dbReference>
<gene>
    <name evidence="1" type="ORF">A3B40_01250</name>
</gene>
<organism evidence="1 2">
    <name type="scientific">Candidatus Roizmanbacteria bacterium RIFCSPLOWO2_01_FULL_37_16</name>
    <dbReference type="NCBI Taxonomy" id="1802058"/>
    <lineage>
        <taxon>Bacteria</taxon>
        <taxon>Candidatus Roizmaniibacteriota</taxon>
    </lineage>
</organism>
<proteinExistence type="predicted"/>
<protein>
    <recommendedName>
        <fullName evidence="3">Nucleotide-diphospho-sugar transferase domain-containing protein</fullName>
    </recommendedName>
</protein>
<comment type="caution">
    <text evidence="1">The sequence shown here is derived from an EMBL/GenBank/DDBJ whole genome shotgun (WGS) entry which is preliminary data.</text>
</comment>
<dbReference type="InterPro" id="IPR029044">
    <property type="entry name" value="Nucleotide-diphossugar_trans"/>
</dbReference>
<dbReference type="AlphaFoldDB" id="A0A1F7INS6"/>
<reference evidence="1 2" key="1">
    <citation type="journal article" date="2016" name="Nat. Commun.">
        <title>Thousands of microbial genomes shed light on interconnected biogeochemical processes in an aquifer system.</title>
        <authorList>
            <person name="Anantharaman K."/>
            <person name="Brown C.T."/>
            <person name="Hug L.A."/>
            <person name="Sharon I."/>
            <person name="Castelle C.J."/>
            <person name="Probst A.J."/>
            <person name="Thomas B.C."/>
            <person name="Singh A."/>
            <person name="Wilkins M.J."/>
            <person name="Karaoz U."/>
            <person name="Brodie E.L."/>
            <person name="Williams K.H."/>
            <person name="Hubbard S.S."/>
            <person name="Banfield J.F."/>
        </authorList>
    </citation>
    <scope>NUCLEOTIDE SEQUENCE [LARGE SCALE GENOMIC DNA]</scope>
</reference>
<sequence length="328" mass="38926">MINWFKSLIKDILFRCLIFLFETKKTPDVSHQIGICSLVCHKHVDMFIYNLMSIFYYLGKSLPVYVVDDGSLTLEDSKKLKKYFTVIVESHRSSQDKMSRVLRGYKNILKFRFDEEVCALRKKLDAFFLNPFARFIYLDADLLFHKYPKEIVNWLESKDEETLYTAHLPYPKDFFNYEAARLQHAYRFLLSKYFSIPVDPSFNTGLLCIPNKKCLNLRFLDRLLDFFYNSYYIYSWVSEETALSFSFNHNNLRQLSTAKYVNVWADEEYLKAFTNKTITLHYSGNAKYVKFKGDAIKLAIKNNLFRVNPSEGYHTIILHILKMLLKTR</sequence>
<evidence type="ECO:0008006" key="3">
    <source>
        <dbReference type="Google" id="ProtNLM"/>
    </source>
</evidence>
<evidence type="ECO:0000313" key="2">
    <source>
        <dbReference type="Proteomes" id="UP000178040"/>
    </source>
</evidence>
<accession>A0A1F7INS6</accession>